<dbReference type="EMBL" id="KI392485">
    <property type="protein sequence ID" value="ERN16080.1"/>
    <property type="molecule type" value="Genomic_DNA"/>
</dbReference>
<sequence length="100" mass="11081">MATDQITIANPKDNSEAIDDLTNSLEVPESALLLTRPPNIPPLLVTESSHLSFKECLPKSKTRRRNKLTEKSDVRSKDSEVMNVSFPDSIKVTEIEMGLG</sequence>
<dbReference type="Gramene" id="ERN16080">
    <property type="protein sequence ID" value="ERN16080"/>
    <property type="gene ID" value="AMTR_s00030p00147980"/>
</dbReference>
<organism evidence="2 3">
    <name type="scientific">Amborella trichopoda</name>
    <dbReference type="NCBI Taxonomy" id="13333"/>
    <lineage>
        <taxon>Eukaryota</taxon>
        <taxon>Viridiplantae</taxon>
        <taxon>Streptophyta</taxon>
        <taxon>Embryophyta</taxon>
        <taxon>Tracheophyta</taxon>
        <taxon>Spermatophyta</taxon>
        <taxon>Magnoliopsida</taxon>
        <taxon>Amborellales</taxon>
        <taxon>Amborellaceae</taxon>
        <taxon>Amborella</taxon>
    </lineage>
</organism>
<keyword evidence="3" id="KW-1185">Reference proteome</keyword>
<evidence type="ECO:0000313" key="3">
    <source>
        <dbReference type="Proteomes" id="UP000017836"/>
    </source>
</evidence>
<feature type="region of interest" description="Disordered" evidence="1">
    <location>
        <begin position="56"/>
        <end position="80"/>
    </location>
</feature>
<protein>
    <submittedName>
        <fullName evidence="2">Uncharacterized protein</fullName>
    </submittedName>
</protein>
<accession>U5D1J0</accession>
<dbReference type="AlphaFoldDB" id="U5D1J0"/>
<gene>
    <name evidence="2" type="ORF">AMTR_s00030p00147980</name>
</gene>
<evidence type="ECO:0000313" key="2">
    <source>
        <dbReference type="EMBL" id="ERN16080.1"/>
    </source>
</evidence>
<dbReference type="HOGENOM" id="CLU_2309830_0_0_1"/>
<evidence type="ECO:0000256" key="1">
    <source>
        <dbReference type="SAM" id="MobiDB-lite"/>
    </source>
</evidence>
<feature type="compositionally biased region" description="Basic and acidic residues" evidence="1">
    <location>
        <begin position="67"/>
        <end position="80"/>
    </location>
</feature>
<proteinExistence type="predicted"/>
<dbReference type="Proteomes" id="UP000017836">
    <property type="component" value="Unassembled WGS sequence"/>
</dbReference>
<name>U5D1J0_AMBTC</name>
<reference evidence="3" key="1">
    <citation type="journal article" date="2013" name="Science">
        <title>The Amborella genome and the evolution of flowering plants.</title>
        <authorList>
            <consortium name="Amborella Genome Project"/>
        </authorList>
    </citation>
    <scope>NUCLEOTIDE SEQUENCE [LARGE SCALE GENOMIC DNA]</scope>
</reference>